<dbReference type="Pfam" id="PF15738">
    <property type="entry name" value="YafQ_toxin"/>
    <property type="match status" value="1"/>
</dbReference>
<dbReference type="Gene3D" id="3.30.2310.20">
    <property type="entry name" value="RelE-like"/>
    <property type="match status" value="1"/>
</dbReference>
<dbReference type="RefSeq" id="WP_317642857.1">
    <property type="nucleotide sequence ID" value="NZ_AP026800.1"/>
</dbReference>
<proteinExistence type="predicted"/>
<dbReference type="InterPro" id="IPR007712">
    <property type="entry name" value="RelE/ParE_toxin"/>
</dbReference>
<protein>
    <submittedName>
        <fullName evidence="2">Uncharacterized protein</fullName>
    </submittedName>
</protein>
<keyword evidence="1" id="KW-1277">Toxin-antitoxin system</keyword>
<reference evidence="2 3" key="1">
    <citation type="journal article" date="2023" name="Microbiol. Spectr.">
        <title>Symbiosis of Carpenter Bees with Uncharacterized Lactic Acid Bacteria Showing NAD Auxotrophy.</title>
        <authorList>
            <person name="Kawasaki S."/>
            <person name="Ozawa K."/>
            <person name="Mori T."/>
            <person name="Yamamoto A."/>
            <person name="Ito M."/>
            <person name="Ohkuma M."/>
            <person name="Sakamoto M."/>
            <person name="Matsutani M."/>
        </authorList>
    </citation>
    <scope>NUCLEOTIDE SEQUENCE [LARGE SCALE GENOMIC DNA]</scope>
    <source>
        <strain evidence="2 3">KimH</strain>
    </source>
</reference>
<sequence>MLKVELAPTYIRDVKKLRRDHVNTNPLLEVTHLIATDTFMAKSILKQRHRAHALKGGQYAGAYECHVDNAGDWLLI</sequence>
<dbReference type="InterPro" id="IPR035093">
    <property type="entry name" value="RelE/ParE_toxin_dom_sf"/>
</dbReference>
<organism evidence="2 3">
    <name type="scientific">Bombiscardovia apis</name>
    <dbReference type="NCBI Taxonomy" id="2932182"/>
    <lineage>
        <taxon>Bacteria</taxon>
        <taxon>Bacillati</taxon>
        <taxon>Actinomycetota</taxon>
        <taxon>Actinomycetes</taxon>
        <taxon>Bifidobacteriales</taxon>
        <taxon>Bifidobacteriaceae</taxon>
        <taxon>Bombiscardovia</taxon>
    </lineage>
</organism>
<dbReference type="InterPro" id="IPR004386">
    <property type="entry name" value="Toxin_YafQ-like"/>
</dbReference>
<accession>A0ABM8BEK3</accession>
<dbReference type="Proteomes" id="UP001321748">
    <property type="component" value="Chromosome"/>
</dbReference>
<evidence type="ECO:0000313" key="2">
    <source>
        <dbReference type="EMBL" id="BDR55365.1"/>
    </source>
</evidence>
<dbReference type="SUPFAM" id="SSF143011">
    <property type="entry name" value="RelE-like"/>
    <property type="match status" value="1"/>
</dbReference>
<name>A0ABM8BEK3_9BIFI</name>
<dbReference type="EMBL" id="AP026800">
    <property type="protein sequence ID" value="BDR55365.1"/>
    <property type="molecule type" value="Genomic_DNA"/>
</dbReference>
<evidence type="ECO:0000313" key="3">
    <source>
        <dbReference type="Proteomes" id="UP001321748"/>
    </source>
</evidence>
<gene>
    <name evidence="2" type="ORF">KIMH_14760</name>
</gene>
<evidence type="ECO:0000256" key="1">
    <source>
        <dbReference type="ARBA" id="ARBA00022649"/>
    </source>
</evidence>
<keyword evidence="3" id="KW-1185">Reference proteome</keyword>
<dbReference type="NCBIfam" id="TIGR02385">
    <property type="entry name" value="RelE_StbE"/>
    <property type="match status" value="1"/>
</dbReference>